<accession>A0A0C9YVN5</accession>
<protein>
    <submittedName>
        <fullName evidence="2">Uncharacterized protein</fullName>
    </submittedName>
</protein>
<feature type="region of interest" description="Disordered" evidence="1">
    <location>
        <begin position="55"/>
        <end position="94"/>
    </location>
</feature>
<organism evidence="2 3">
    <name type="scientific">Pisolithus microcarpus 441</name>
    <dbReference type="NCBI Taxonomy" id="765257"/>
    <lineage>
        <taxon>Eukaryota</taxon>
        <taxon>Fungi</taxon>
        <taxon>Dikarya</taxon>
        <taxon>Basidiomycota</taxon>
        <taxon>Agaricomycotina</taxon>
        <taxon>Agaricomycetes</taxon>
        <taxon>Agaricomycetidae</taxon>
        <taxon>Boletales</taxon>
        <taxon>Sclerodermatineae</taxon>
        <taxon>Pisolithaceae</taxon>
        <taxon>Pisolithus</taxon>
    </lineage>
</organism>
<gene>
    <name evidence="2" type="ORF">PISMIDRAFT_25428</name>
</gene>
<feature type="compositionally biased region" description="Basic residues" evidence="1">
    <location>
        <begin position="55"/>
        <end position="65"/>
    </location>
</feature>
<feature type="compositionally biased region" description="Basic and acidic residues" evidence="1">
    <location>
        <begin position="344"/>
        <end position="355"/>
    </location>
</feature>
<evidence type="ECO:0000313" key="3">
    <source>
        <dbReference type="Proteomes" id="UP000054018"/>
    </source>
</evidence>
<dbReference type="EMBL" id="KN833948">
    <property type="protein sequence ID" value="KIK14252.1"/>
    <property type="molecule type" value="Genomic_DNA"/>
</dbReference>
<reference evidence="3" key="2">
    <citation type="submission" date="2015-01" db="EMBL/GenBank/DDBJ databases">
        <title>Evolutionary Origins and Diversification of the Mycorrhizal Mutualists.</title>
        <authorList>
            <consortium name="DOE Joint Genome Institute"/>
            <consortium name="Mycorrhizal Genomics Consortium"/>
            <person name="Kohler A."/>
            <person name="Kuo A."/>
            <person name="Nagy L.G."/>
            <person name="Floudas D."/>
            <person name="Copeland A."/>
            <person name="Barry K.W."/>
            <person name="Cichocki N."/>
            <person name="Veneault-Fourrey C."/>
            <person name="LaButti K."/>
            <person name="Lindquist E.A."/>
            <person name="Lipzen A."/>
            <person name="Lundell T."/>
            <person name="Morin E."/>
            <person name="Murat C."/>
            <person name="Riley R."/>
            <person name="Ohm R."/>
            <person name="Sun H."/>
            <person name="Tunlid A."/>
            <person name="Henrissat B."/>
            <person name="Grigoriev I.V."/>
            <person name="Hibbett D.S."/>
            <person name="Martin F."/>
        </authorList>
    </citation>
    <scope>NUCLEOTIDE SEQUENCE [LARGE SCALE GENOMIC DNA]</scope>
    <source>
        <strain evidence="3">441</strain>
    </source>
</reference>
<feature type="region of interest" description="Disordered" evidence="1">
    <location>
        <begin position="162"/>
        <end position="375"/>
    </location>
</feature>
<sequence>MPQSNRRPTGTPYKPFHPYKKVAEDALSRGIVNIDTIHTSSTGTDSRLAAIVRKQAARFTRHGRDRRQASRPRPPGCGEPKAGNDVPAGVEDSTRIQQSTHDEMLVSTIVPDGMPSSDAMPEQTSAMREVLPWPVGFFGGMWKKLIGDAPVPGVHIPTNSAVARAEQCGQRDEEVLARKRRREDEDDEGDTPVAVGNSNQEQRDNPRAQLEKPRERKRRRDMEPEKSTRTGEANFIDDLQQDGYVDEETGQTGDPKQGGHGEEAAYPEVGYSSSTDEPASNSRDPEQGGDGEEAADQEVGYSPSTDESMSDVEHAEEGADWEDTDWDNSDWDDSDWDDSDWEEESRNEFEDRSGEYNKQSSEQLRRLSSQRIECC</sequence>
<name>A0A0C9YVN5_9AGAM</name>
<feature type="compositionally biased region" description="Acidic residues" evidence="1">
    <location>
        <begin position="318"/>
        <end position="343"/>
    </location>
</feature>
<feature type="compositionally biased region" description="Polar residues" evidence="1">
    <location>
        <begin position="271"/>
        <end position="282"/>
    </location>
</feature>
<feature type="compositionally biased region" description="Acidic residues" evidence="1">
    <location>
        <begin position="287"/>
        <end position="296"/>
    </location>
</feature>
<feature type="compositionally biased region" description="Basic and acidic residues" evidence="1">
    <location>
        <begin position="201"/>
        <end position="229"/>
    </location>
</feature>
<evidence type="ECO:0000256" key="1">
    <source>
        <dbReference type="SAM" id="MobiDB-lite"/>
    </source>
</evidence>
<dbReference type="AlphaFoldDB" id="A0A0C9YVN5"/>
<keyword evidence="3" id="KW-1185">Reference proteome</keyword>
<evidence type="ECO:0000313" key="2">
    <source>
        <dbReference type="EMBL" id="KIK14252.1"/>
    </source>
</evidence>
<reference evidence="2 3" key="1">
    <citation type="submission" date="2014-04" db="EMBL/GenBank/DDBJ databases">
        <authorList>
            <consortium name="DOE Joint Genome Institute"/>
            <person name="Kuo A."/>
            <person name="Kohler A."/>
            <person name="Costa M.D."/>
            <person name="Nagy L.G."/>
            <person name="Floudas D."/>
            <person name="Copeland A."/>
            <person name="Barry K.W."/>
            <person name="Cichocki N."/>
            <person name="Veneault-Fourrey C."/>
            <person name="LaButti K."/>
            <person name="Lindquist E.A."/>
            <person name="Lipzen A."/>
            <person name="Lundell T."/>
            <person name="Morin E."/>
            <person name="Murat C."/>
            <person name="Sun H."/>
            <person name="Tunlid A."/>
            <person name="Henrissat B."/>
            <person name="Grigoriev I.V."/>
            <person name="Hibbett D.S."/>
            <person name="Martin F."/>
            <person name="Nordberg H.P."/>
            <person name="Cantor M.N."/>
            <person name="Hua S.X."/>
        </authorList>
    </citation>
    <scope>NUCLEOTIDE SEQUENCE [LARGE SCALE GENOMIC DNA]</scope>
    <source>
        <strain evidence="2 3">441</strain>
    </source>
</reference>
<feature type="compositionally biased region" description="Low complexity" evidence="1">
    <location>
        <begin position="359"/>
        <end position="375"/>
    </location>
</feature>
<dbReference type="OrthoDB" id="2703847at2759"/>
<dbReference type="Proteomes" id="UP000054018">
    <property type="component" value="Unassembled WGS sequence"/>
</dbReference>
<proteinExistence type="predicted"/>
<dbReference type="HOGENOM" id="CLU_737921_0_0_1"/>